<keyword evidence="8" id="KW-0418">Kinase</keyword>
<dbReference type="InterPro" id="IPR018934">
    <property type="entry name" value="RIO_dom"/>
</dbReference>
<dbReference type="EMBL" id="HBEA01006136">
    <property type="protein sequence ID" value="CAD8255210.1"/>
    <property type="molecule type" value="Transcribed_RNA"/>
</dbReference>
<dbReference type="CDD" id="cd05144">
    <property type="entry name" value="RIO2_C"/>
    <property type="match status" value="1"/>
</dbReference>
<dbReference type="Gene3D" id="1.10.510.10">
    <property type="entry name" value="Transferase(Phosphotransferase) domain 1"/>
    <property type="match status" value="1"/>
</dbReference>
<dbReference type="EC" id="2.7.11.1" evidence="3"/>
<dbReference type="Gene3D" id="3.30.200.20">
    <property type="entry name" value="Phosphorylase Kinase, domain 1"/>
    <property type="match status" value="1"/>
</dbReference>
<evidence type="ECO:0000256" key="3">
    <source>
        <dbReference type="ARBA" id="ARBA00012513"/>
    </source>
</evidence>
<evidence type="ECO:0000256" key="5">
    <source>
        <dbReference type="ARBA" id="ARBA00022679"/>
    </source>
</evidence>
<dbReference type="GO" id="GO:0030688">
    <property type="term" value="C:preribosome, small subunit precursor"/>
    <property type="evidence" value="ECO:0007669"/>
    <property type="project" value="TreeGrafter"/>
</dbReference>
<feature type="region of interest" description="Disordered" evidence="15">
    <location>
        <begin position="414"/>
        <end position="447"/>
    </location>
</feature>
<keyword evidence="5" id="KW-0808">Transferase</keyword>
<evidence type="ECO:0000256" key="10">
    <source>
        <dbReference type="ARBA" id="ARBA00022842"/>
    </source>
</evidence>
<dbReference type="PANTHER" id="PTHR45852">
    <property type="entry name" value="SER/THR-PROTEIN KINASE RIO2"/>
    <property type="match status" value="1"/>
</dbReference>
<dbReference type="GO" id="GO:0005634">
    <property type="term" value="C:nucleus"/>
    <property type="evidence" value="ECO:0007669"/>
    <property type="project" value="TreeGrafter"/>
</dbReference>
<gene>
    <name evidence="17" type="ORF">PPYR1160_LOCUS4702</name>
</gene>
<keyword evidence="6" id="KW-0479">Metal-binding</keyword>
<dbReference type="Pfam" id="PF01163">
    <property type="entry name" value="RIO1"/>
    <property type="match status" value="1"/>
</dbReference>
<sequence>MSLDVSMMRHLSQDEFRVLTAVEMGMRNHAFVPLPLLSSLASVRSGLYKALRALMRHRLVARDVSSYEGFRLTNKGYDVLALRALSKRGVVAAMGNKLGVGKESDVYLAEAPDGSTLVVKLHRLGRQSFRAVRSKRDYLQHKTAGNWLYLSRLAAMREYAFMRALYSQNFAVPVPKDQNRHVVVMSLAPGYPMYQVRAGEMGHPERVFRSCLDIAVKLARHGLIHCDLNEFNLIVDNDLNVILIDFPQMVSVSHRNAEELFNRDVRGIAKYFRMKQRLEVTDLDLPQLPDILREVEELRARSALASATPADDPEATGDDETSAPAFLPAEAEDVADEIALDDQGGGLGLELDTPLDCGPNLEEVGLECPVRLDVKVKASGFTDEDEELLRQAIAQPPETEIMEASEVDAVYELRRGRRGGSRRHAQAKGNAGSSRAKPNSAKGRLKGRVVHREKVDKYYDDSW</sequence>
<dbReference type="PANTHER" id="PTHR45852:SF1">
    <property type="entry name" value="SERINE_THREONINE-PROTEIN KINASE RIO2"/>
    <property type="match status" value="1"/>
</dbReference>
<dbReference type="SMART" id="SM00090">
    <property type="entry name" value="RIO"/>
    <property type="match status" value="1"/>
</dbReference>
<comment type="cofactor">
    <cofactor evidence="1">
        <name>Mg(2+)</name>
        <dbReference type="ChEBI" id="CHEBI:18420"/>
    </cofactor>
</comment>
<evidence type="ECO:0000256" key="13">
    <source>
        <dbReference type="ARBA" id="ARBA00068353"/>
    </source>
</evidence>
<keyword evidence="10" id="KW-0460">Magnesium</keyword>
<evidence type="ECO:0000256" key="15">
    <source>
        <dbReference type="SAM" id="MobiDB-lite"/>
    </source>
</evidence>
<evidence type="ECO:0000256" key="1">
    <source>
        <dbReference type="ARBA" id="ARBA00001946"/>
    </source>
</evidence>
<accession>A0A7R9U5G7</accession>
<keyword evidence="7" id="KW-0547">Nucleotide-binding</keyword>
<dbReference type="GO" id="GO:0046872">
    <property type="term" value="F:metal ion binding"/>
    <property type="evidence" value="ECO:0007669"/>
    <property type="project" value="UniProtKB-KW"/>
</dbReference>
<dbReference type="InterPro" id="IPR015285">
    <property type="entry name" value="RIO2_wHTH_N"/>
</dbReference>
<reference evidence="17" key="1">
    <citation type="submission" date="2021-01" db="EMBL/GenBank/DDBJ databases">
        <authorList>
            <person name="Corre E."/>
            <person name="Pelletier E."/>
            <person name="Niang G."/>
            <person name="Scheremetjew M."/>
            <person name="Finn R."/>
            <person name="Kale V."/>
            <person name="Holt S."/>
            <person name="Cochrane G."/>
            <person name="Meng A."/>
            <person name="Brown T."/>
            <person name="Cohen L."/>
        </authorList>
    </citation>
    <scope>NUCLEOTIDE SEQUENCE</scope>
    <source>
        <strain evidence="17">CCMP2078</strain>
    </source>
</reference>
<dbReference type="InterPro" id="IPR036388">
    <property type="entry name" value="WH-like_DNA-bd_sf"/>
</dbReference>
<feature type="domain" description="RIO kinase" evidence="16">
    <location>
        <begin position="63"/>
        <end position="297"/>
    </location>
</feature>
<dbReference type="AlphaFoldDB" id="A0A7R9U5G7"/>
<dbReference type="GO" id="GO:0005524">
    <property type="term" value="F:ATP binding"/>
    <property type="evidence" value="ECO:0007669"/>
    <property type="project" value="UniProtKB-KW"/>
</dbReference>
<dbReference type="GO" id="GO:0030490">
    <property type="term" value="P:maturation of SSU-rRNA"/>
    <property type="evidence" value="ECO:0007669"/>
    <property type="project" value="TreeGrafter"/>
</dbReference>
<feature type="compositionally biased region" description="Acidic residues" evidence="15">
    <location>
        <begin position="311"/>
        <end position="321"/>
    </location>
</feature>
<dbReference type="FunFam" id="3.30.200.20:FF:000052">
    <property type="entry name" value="Serine/threonine-protein kinase RIO2"/>
    <property type="match status" value="1"/>
</dbReference>
<dbReference type="InterPro" id="IPR036390">
    <property type="entry name" value="WH_DNA-bd_sf"/>
</dbReference>
<evidence type="ECO:0000313" key="17">
    <source>
        <dbReference type="EMBL" id="CAD8255210.1"/>
    </source>
</evidence>
<evidence type="ECO:0000256" key="11">
    <source>
        <dbReference type="ARBA" id="ARBA00047899"/>
    </source>
</evidence>
<feature type="region of interest" description="Disordered" evidence="15">
    <location>
        <begin position="303"/>
        <end position="322"/>
    </location>
</feature>
<name>A0A7R9U5G7_9STRA</name>
<organism evidence="17">
    <name type="scientific">Pinguiococcus pyrenoidosus</name>
    <dbReference type="NCBI Taxonomy" id="172671"/>
    <lineage>
        <taxon>Eukaryota</taxon>
        <taxon>Sar</taxon>
        <taxon>Stramenopiles</taxon>
        <taxon>Ochrophyta</taxon>
        <taxon>Pinguiophyceae</taxon>
        <taxon>Pinguiochrysidales</taxon>
        <taxon>Pinguiochrysidaceae</taxon>
        <taxon>Pinguiococcus</taxon>
    </lineage>
</organism>
<protein>
    <recommendedName>
        <fullName evidence="13">Serine/threonine-protein kinase RIO2</fullName>
        <ecNumber evidence="3">2.7.11.1</ecNumber>
    </recommendedName>
    <alternativeName>
        <fullName evidence="14">Serine/threonine-protein kinase rio2</fullName>
    </alternativeName>
</protein>
<dbReference type="InterPro" id="IPR000687">
    <property type="entry name" value="RIO_kinase"/>
</dbReference>
<dbReference type="FunFam" id="1.10.10.10:FF:000053">
    <property type="entry name" value="Serine/threonine-protein kinase RIO2"/>
    <property type="match status" value="1"/>
</dbReference>
<dbReference type="SUPFAM" id="SSF46785">
    <property type="entry name" value="Winged helix' DNA-binding domain"/>
    <property type="match status" value="1"/>
</dbReference>
<dbReference type="InterPro" id="IPR030484">
    <property type="entry name" value="Rio2"/>
</dbReference>
<proteinExistence type="inferred from homology"/>
<dbReference type="Gene3D" id="1.10.10.10">
    <property type="entry name" value="Winged helix-like DNA-binding domain superfamily/Winged helix DNA-binding domain"/>
    <property type="match status" value="1"/>
</dbReference>
<evidence type="ECO:0000256" key="8">
    <source>
        <dbReference type="ARBA" id="ARBA00022777"/>
    </source>
</evidence>
<evidence type="ECO:0000256" key="9">
    <source>
        <dbReference type="ARBA" id="ARBA00022840"/>
    </source>
</evidence>
<dbReference type="Pfam" id="PF09202">
    <property type="entry name" value="Rio2_N"/>
    <property type="match status" value="1"/>
</dbReference>
<evidence type="ECO:0000256" key="14">
    <source>
        <dbReference type="ARBA" id="ARBA00068837"/>
    </source>
</evidence>
<comment type="catalytic activity">
    <reaction evidence="12">
        <text>L-seryl-[protein] + ATP = O-phospho-L-seryl-[protein] + ADP + H(+)</text>
        <dbReference type="Rhea" id="RHEA:17989"/>
        <dbReference type="Rhea" id="RHEA-COMP:9863"/>
        <dbReference type="Rhea" id="RHEA-COMP:11604"/>
        <dbReference type="ChEBI" id="CHEBI:15378"/>
        <dbReference type="ChEBI" id="CHEBI:29999"/>
        <dbReference type="ChEBI" id="CHEBI:30616"/>
        <dbReference type="ChEBI" id="CHEBI:83421"/>
        <dbReference type="ChEBI" id="CHEBI:456216"/>
        <dbReference type="EC" id="2.7.11.1"/>
    </reaction>
</comment>
<evidence type="ECO:0000256" key="7">
    <source>
        <dbReference type="ARBA" id="ARBA00022741"/>
    </source>
</evidence>
<keyword evidence="9" id="KW-0067">ATP-binding</keyword>
<evidence type="ECO:0000256" key="12">
    <source>
        <dbReference type="ARBA" id="ARBA00048679"/>
    </source>
</evidence>
<feature type="compositionally biased region" description="Basic residues" evidence="15">
    <location>
        <begin position="415"/>
        <end position="426"/>
    </location>
</feature>
<evidence type="ECO:0000256" key="2">
    <source>
        <dbReference type="ARBA" id="ARBA00009196"/>
    </source>
</evidence>
<dbReference type="InterPro" id="IPR011009">
    <property type="entry name" value="Kinase-like_dom_sf"/>
</dbReference>
<evidence type="ECO:0000256" key="6">
    <source>
        <dbReference type="ARBA" id="ARBA00022723"/>
    </source>
</evidence>
<dbReference type="SUPFAM" id="SSF56112">
    <property type="entry name" value="Protein kinase-like (PK-like)"/>
    <property type="match status" value="1"/>
</dbReference>
<dbReference type="GO" id="GO:0005829">
    <property type="term" value="C:cytosol"/>
    <property type="evidence" value="ECO:0007669"/>
    <property type="project" value="TreeGrafter"/>
</dbReference>
<comment type="catalytic activity">
    <reaction evidence="11">
        <text>L-threonyl-[protein] + ATP = O-phospho-L-threonyl-[protein] + ADP + H(+)</text>
        <dbReference type="Rhea" id="RHEA:46608"/>
        <dbReference type="Rhea" id="RHEA-COMP:11060"/>
        <dbReference type="Rhea" id="RHEA-COMP:11605"/>
        <dbReference type="ChEBI" id="CHEBI:15378"/>
        <dbReference type="ChEBI" id="CHEBI:30013"/>
        <dbReference type="ChEBI" id="CHEBI:30616"/>
        <dbReference type="ChEBI" id="CHEBI:61977"/>
        <dbReference type="ChEBI" id="CHEBI:456216"/>
        <dbReference type="EC" id="2.7.11.1"/>
    </reaction>
</comment>
<dbReference type="GO" id="GO:0004674">
    <property type="term" value="F:protein serine/threonine kinase activity"/>
    <property type="evidence" value="ECO:0007669"/>
    <property type="project" value="UniProtKB-KW"/>
</dbReference>
<evidence type="ECO:0000256" key="4">
    <source>
        <dbReference type="ARBA" id="ARBA00022527"/>
    </source>
</evidence>
<evidence type="ECO:0000259" key="16">
    <source>
        <dbReference type="SMART" id="SM00090"/>
    </source>
</evidence>
<comment type="similarity">
    <text evidence="2">Belongs to the protein kinase superfamily. RIO-type Ser/Thr kinase family.</text>
</comment>
<keyword evidence="4" id="KW-0723">Serine/threonine-protein kinase</keyword>